<evidence type="ECO:0000256" key="4">
    <source>
        <dbReference type="ARBA" id="ARBA00022842"/>
    </source>
</evidence>
<comment type="cofactor">
    <cofactor evidence="8">
        <name>S-adenosyl-L-methionine</name>
        <dbReference type="ChEBI" id="CHEBI:59789"/>
    </cofactor>
    <text evidence="8">Binds 1 S-adenosyl-L-methionine per subunit.</text>
</comment>
<keyword evidence="1 8" id="KW-0004">4Fe-4S</keyword>
<dbReference type="GO" id="GO:1904047">
    <property type="term" value="F:S-adenosyl-L-methionine binding"/>
    <property type="evidence" value="ECO:0007669"/>
    <property type="project" value="UniProtKB-UniRule"/>
</dbReference>
<evidence type="ECO:0000313" key="11">
    <source>
        <dbReference type="Proteomes" id="UP000197032"/>
    </source>
</evidence>
<name>A0A1Z5HXH6_9FIRM</name>
<comment type="cofactor">
    <cofactor evidence="8">
        <name>Mg(2+)</name>
        <dbReference type="ChEBI" id="CHEBI:18420"/>
    </cofactor>
</comment>
<comment type="pathway">
    <text evidence="8">Purine metabolism; 7-cyano-7-deazaguanine biosynthesis.</text>
</comment>
<keyword evidence="7 8" id="KW-0456">Lyase</keyword>
<dbReference type="PANTHER" id="PTHR42836:SF1">
    <property type="entry name" value="7-CARBOXY-7-DEAZAGUANINE SYNTHASE"/>
    <property type="match status" value="1"/>
</dbReference>
<dbReference type="PIRSF" id="PIRSF000370">
    <property type="entry name" value="QueE"/>
    <property type="match status" value="1"/>
</dbReference>
<comment type="catalytic activity">
    <reaction evidence="8">
        <text>6-carboxy-5,6,7,8-tetrahydropterin + H(+) = 7-carboxy-7-carbaguanine + NH4(+)</text>
        <dbReference type="Rhea" id="RHEA:27974"/>
        <dbReference type="ChEBI" id="CHEBI:15378"/>
        <dbReference type="ChEBI" id="CHEBI:28938"/>
        <dbReference type="ChEBI" id="CHEBI:61032"/>
        <dbReference type="ChEBI" id="CHEBI:61036"/>
        <dbReference type="EC" id="4.3.99.3"/>
    </reaction>
</comment>
<dbReference type="CDD" id="cd01335">
    <property type="entry name" value="Radical_SAM"/>
    <property type="match status" value="1"/>
</dbReference>
<comment type="function">
    <text evidence="8">Catalyzes the complex heterocyclic radical-mediated conversion of 6-carboxy-5,6,7,8-tetrahydropterin (CPH4) to 7-carboxy-7-deazaguanine (CDG), a step common to the biosynthetic pathways of all 7-deazapurine-containing compounds.</text>
</comment>
<keyword evidence="11" id="KW-1185">Reference proteome</keyword>
<dbReference type="AlphaFoldDB" id="A0A1Z5HXH6"/>
<accession>A0A1Z5HXH6</accession>
<keyword evidence="3 8" id="KW-0479">Metal-binding</keyword>
<dbReference type="RefSeq" id="WP_088555226.1">
    <property type="nucleotide sequence ID" value="NZ_BDGJ01000207.1"/>
</dbReference>
<keyword evidence="5 8" id="KW-0408">Iron</keyword>
<dbReference type="PANTHER" id="PTHR42836">
    <property type="entry name" value="7-CARBOXY-7-DEAZAGUANINE SYNTHASE"/>
    <property type="match status" value="1"/>
</dbReference>
<dbReference type="UniPathway" id="UPA00391"/>
<evidence type="ECO:0000259" key="9">
    <source>
        <dbReference type="PROSITE" id="PS51918"/>
    </source>
</evidence>
<dbReference type="HAMAP" id="MF_00917">
    <property type="entry name" value="QueE"/>
    <property type="match status" value="1"/>
</dbReference>
<dbReference type="InterPro" id="IPR013785">
    <property type="entry name" value="Aldolase_TIM"/>
</dbReference>
<evidence type="ECO:0000256" key="7">
    <source>
        <dbReference type="ARBA" id="ARBA00023239"/>
    </source>
</evidence>
<dbReference type="GO" id="GO:0008616">
    <property type="term" value="P:tRNA queuosine(34) biosynthetic process"/>
    <property type="evidence" value="ECO:0007669"/>
    <property type="project" value="UniProtKB-UniRule"/>
</dbReference>
<dbReference type="EC" id="4.3.99.3" evidence="8"/>
<organism evidence="10 11">
    <name type="scientific">Calderihabitans maritimus</name>
    <dbReference type="NCBI Taxonomy" id="1246530"/>
    <lineage>
        <taxon>Bacteria</taxon>
        <taxon>Bacillati</taxon>
        <taxon>Bacillota</taxon>
        <taxon>Clostridia</taxon>
        <taxon>Neomoorellales</taxon>
        <taxon>Calderihabitantaceae</taxon>
        <taxon>Calderihabitans</taxon>
    </lineage>
</organism>
<feature type="binding site" evidence="8">
    <location>
        <position position="94"/>
    </location>
    <ligand>
        <name>S-adenosyl-L-methionine</name>
        <dbReference type="ChEBI" id="CHEBI:59789"/>
    </ligand>
</feature>
<keyword evidence="8" id="KW-0671">Queuosine biosynthesis</keyword>
<dbReference type="Gene3D" id="3.20.20.70">
    <property type="entry name" value="Aldolase class I"/>
    <property type="match status" value="1"/>
</dbReference>
<dbReference type="GO" id="GO:0051539">
    <property type="term" value="F:4 iron, 4 sulfur cluster binding"/>
    <property type="evidence" value="ECO:0007669"/>
    <property type="project" value="UniProtKB-UniRule"/>
</dbReference>
<feature type="binding site" evidence="8">
    <location>
        <position position="92"/>
    </location>
    <ligand>
        <name>substrate</name>
    </ligand>
</feature>
<keyword evidence="2 8" id="KW-0949">S-adenosyl-L-methionine</keyword>
<dbReference type="SUPFAM" id="SSF102114">
    <property type="entry name" value="Radical SAM enzymes"/>
    <property type="match status" value="1"/>
</dbReference>
<dbReference type="Proteomes" id="UP000197032">
    <property type="component" value="Unassembled WGS sequence"/>
</dbReference>
<comment type="subunit">
    <text evidence="8">Homodimer.</text>
</comment>
<comment type="caution">
    <text evidence="8">Lacks conserved residue(s) required for the propagation of feature annotation.</text>
</comment>
<dbReference type="InterPro" id="IPR007197">
    <property type="entry name" value="rSAM"/>
</dbReference>
<dbReference type="OrthoDB" id="9792276at2"/>
<feature type="binding site" evidence="8">
    <location>
        <position position="27"/>
    </location>
    <ligand>
        <name>substrate</name>
    </ligand>
</feature>
<keyword evidence="4 8" id="KW-0460">Magnesium</keyword>
<evidence type="ECO:0000256" key="3">
    <source>
        <dbReference type="ARBA" id="ARBA00022723"/>
    </source>
</evidence>
<evidence type="ECO:0000256" key="2">
    <source>
        <dbReference type="ARBA" id="ARBA00022691"/>
    </source>
</evidence>
<comment type="caution">
    <text evidence="10">The sequence shown here is derived from an EMBL/GenBank/DDBJ whole genome shotgun (WGS) entry which is preliminary data.</text>
</comment>
<reference evidence="11" key="1">
    <citation type="journal article" date="2017" name="Appl. Environ. Microbiol.">
        <title>Genomic analysis of Calderihabitans maritimus KKC1, a thermophilic hydrogenogenic carboxydotrophic bacterium isolated from marine sediment.</title>
        <authorList>
            <person name="Omae K."/>
            <person name="Yoneda Y."/>
            <person name="Fukuyama Y."/>
            <person name="Yoshida T."/>
            <person name="Sako Y."/>
        </authorList>
    </citation>
    <scope>NUCLEOTIDE SEQUENCE [LARGE SCALE GENOMIC DNA]</scope>
    <source>
        <strain evidence="11">KKC1</strain>
    </source>
</reference>
<sequence>MRSPISEVFSSIQGEGLYVGRRQIFIRFAGCNLSCAYCDTIESRSGKVKYCNIEVKPGSAQYRQLPNPLSVEDLLDNIVDLLEFPHHSVSLTGGEPLLYHHFVRETGKRLKEKEQLIYLETNGTLPDRLAEVLPYVDIVSMDVKLPTHTGKSYWAEHKEFLNIARRKEVFVKIVVSASSPVEEIREAINLVAGVDYNIPLVLQPVTPVREEMDRCPGKWLMYLQDMALEKLAQVSVIPQTHRLVGVK</sequence>
<evidence type="ECO:0000256" key="1">
    <source>
        <dbReference type="ARBA" id="ARBA00022485"/>
    </source>
</evidence>
<proteinExistence type="inferred from homology"/>
<feature type="binding site" evidence="8">
    <location>
        <begin position="12"/>
        <end position="14"/>
    </location>
    <ligand>
        <name>substrate</name>
    </ligand>
</feature>
<evidence type="ECO:0000256" key="5">
    <source>
        <dbReference type="ARBA" id="ARBA00023004"/>
    </source>
</evidence>
<feature type="domain" description="Radical SAM core" evidence="9">
    <location>
        <begin position="18"/>
        <end position="247"/>
    </location>
</feature>
<keyword evidence="6 8" id="KW-0411">Iron-sulfur</keyword>
<feature type="binding site" evidence="8">
    <location>
        <position position="35"/>
    </location>
    <ligand>
        <name>[4Fe-4S] cluster</name>
        <dbReference type="ChEBI" id="CHEBI:49883"/>
        <note>4Fe-4S-S-AdoMet</note>
    </ligand>
</feature>
<feature type="binding site" evidence="8">
    <location>
        <position position="40"/>
    </location>
    <ligand>
        <name>Mg(2+)</name>
        <dbReference type="ChEBI" id="CHEBI:18420"/>
    </ligand>
</feature>
<dbReference type="Pfam" id="PF04055">
    <property type="entry name" value="Radical_SAM"/>
    <property type="match status" value="1"/>
</dbReference>
<feature type="binding site" evidence="8">
    <location>
        <begin position="37"/>
        <end position="39"/>
    </location>
    <ligand>
        <name>S-adenosyl-L-methionine</name>
        <dbReference type="ChEBI" id="CHEBI:59789"/>
    </ligand>
</feature>
<protein>
    <recommendedName>
        <fullName evidence="8">7-carboxy-7-deazaguanine synthase</fullName>
        <shortName evidence="8">CDG synthase</shortName>
        <ecNumber evidence="8">4.3.99.3</ecNumber>
    </recommendedName>
    <alternativeName>
        <fullName evidence="8">Queuosine biosynthesis protein QueE</fullName>
    </alternativeName>
</protein>
<feature type="binding site" evidence="8">
    <location>
        <position position="31"/>
    </location>
    <ligand>
        <name>[4Fe-4S] cluster</name>
        <dbReference type="ChEBI" id="CHEBI:49883"/>
        <note>4Fe-4S-S-AdoMet</note>
    </ligand>
</feature>
<evidence type="ECO:0000256" key="6">
    <source>
        <dbReference type="ARBA" id="ARBA00023014"/>
    </source>
</evidence>
<dbReference type="GO" id="GO:0016840">
    <property type="term" value="F:carbon-nitrogen lyase activity"/>
    <property type="evidence" value="ECO:0007669"/>
    <property type="project" value="UniProtKB-UniRule"/>
</dbReference>
<comment type="cofactor">
    <cofactor evidence="8">
        <name>[4Fe-4S] cluster</name>
        <dbReference type="ChEBI" id="CHEBI:49883"/>
    </cofactor>
    <text evidence="8">Binds 1 [4Fe-4S] cluster. The cluster is coordinated with 3 cysteines and an exchangeable S-adenosyl-L-methionine.</text>
</comment>
<dbReference type="SFLD" id="SFLDS00029">
    <property type="entry name" value="Radical_SAM"/>
    <property type="match status" value="1"/>
</dbReference>
<dbReference type="EMBL" id="BDGJ01000207">
    <property type="protein sequence ID" value="GAW94236.1"/>
    <property type="molecule type" value="Genomic_DNA"/>
</dbReference>
<feature type="binding site" evidence="8">
    <location>
        <position position="38"/>
    </location>
    <ligand>
        <name>[4Fe-4S] cluster</name>
        <dbReference type="ChEBI" id="CHEBI:49883"/>
        <note>4Fe-4S-S-AdoMet</note>
    </ligand>
</feature>
<dbReference type="GO" id="GO:0000287">
    <property type="term" value="F:magnesium ion binding"/>
    <property type="evidence" value="ECO:0007669"/>
    <property type="project" value="UniProtKB-UniRule"/>
</dbReference>
<evidence type="ECO:0000313" key="10">
    <source>
        <dbReference type="EMBL" id="GAW94236.1"/>
    </source>
</evidence>
<comment type="similarity">
    <text evidence="8">Belongs to the radical SAM superfamily. 7-carboxy-7-deazaguanine synthase family.</text>
</comment>
<dbReference type="PROSITE" id="PS51918">
    <property type="entry name" value="RADICAL_SAM"/>
    <property type="match status" value="1"/>
</dbReference>
<dbReference type="InterPro" id="IPR024924">
    <property type="entry name" value="7-CO-7-deazaguanine_synth-like"/>
</dbReference>
<gene>
    <name evidence="8" type="primary">queE</name>
    <name evidence="10" type="ORF">KKC1_33470</name>
</gene>
<evidence type="ECO:0000256" key="8">
    <source>
        <dbReference type="HAMAP-Rule" id="MF_00917"/>
    </source>
</evidence>
<dbReference type="InterPro" id="IPR058240">
    <property type="entry name" value="rSAM_sf"/>
</dbReference>